<protein>
    <submittedName>
        <fullName evidence="2">Uncharacterized protein</fullName>
    </submittedName>
</protein>
<feature type="region of interest" description="Disordered" evidence="1">
    <location>
        <begin position="151"/>
        <end position="184"/>
    </location>
</feature>
<name>A0A6J4VCS7_9BACT</name>
<dbReference type="AlphaFoldDB" id="A0A6J4VCS7"/>
<proteinExistence type="predicted"/>
<reference evidence="2" key="1">
    <citation type="submission" date="2020-02" db="EMBL/GenBank/DDBJ databases">
        <authorList>
            <person name="Meier V. D."/>
        </authorList>
    </citation>
    <scope>NUCLEOTIDE SEQUENCE</scope>
    <source>
        <strain evidence="2">AVDCRST_MAG33</strain>
    </source>
</reference>
<feature type="compositionally biased region" description="Basic residues" evidence="1">
    <location>
        <begin position="175"/>
        <end position="184"/>
    </location>
</feature>
<gene>
    <name evidence="2" type="ORF">AVDCRST_MAG33-2957</name>
</gene>
<accession>A0A6J4VCS7</accession>
<sequence>MPLAAGRQRDGECLRPGEARLAVDGVQTLGAMDAALAAAPEAVHDGLLAALDDLLVDGDGPGLDPVVRGAPGKIGDLAGRDHGLGRRTPDVDARPAVVLPLDDRRPLAGGGEGRRQRSSALPGADHDRVIVVRCAHRLSLVIRSRRSCAYRPSQRGGFDASLERQPVGHRSTVSGRRHAQTAHP</sequence>
<feature type="compositionally biased region" description="Basic and acidic residues" evidence="1">
    <location>
        <begin position="78"/>
        <end position="93"/>
    </location>
</feature>
<evidence type="ECO:0000313" key="2">
    <source>
        <dbReference type="EMBL" id="CAA9575069.1"/>
    </source>
</evidence>
<evidence type="ECO:0000256" key="1">
    <source>
        <dbReference type="SAM" id="MobiDB-lite"/>
    </source>
</evidence>
<organism evidence="2">
    <name type="scientific">uncultured Thermomicrobiales bacterium</name>
    <dbReference type="NCBI Taxonomy" id="1645740"/>
    <lineage>
        <taxon>Bacteria</taxon>
        <taxon>Pseudomonadati</taxon>
        <taxon>Thermomicrobiota</taxon>
        <taxon>Thermomicrobia</taxon>
        <taxon>Thermomicrobiales</taxon>
        <taxon>environmental samples</taxon>
    </lineage>
</organism>
<dbReference type="EMBL" id="CADCWK010000369">
    <property type="protein sequence ID" value="CAA9575069.1"/>
    <property type="molecule type" value="Genomic_DNA"/>
</dbReference>
<feature type="region of interest" description="Disordered" evidence="1">
    <location>
        <begin position="66"/>
        <end position="122"/>
    </location>
</feature>